<feature type="transmembrane region" description="Helical" evidence="6">
    <location>
        <begin position="192"/>
        <end position="214"/>
    </location>
</feature>
<evidence type="ECO:0000256" key="4">
    <source>
        <dbReference type="ARBA" id="ARBA00022989"/>
    </source>
</evidence>
<feature type="transmembrane region" description="Helical" evidence="6">
    <location>
        <begin position="17"/>
        <end position="39"/>
    </location>
</feature>
<feature type="transmembrane region" description="Helical" evidence="6">
    <location>
        <begin position="274"/>
        <end position="292"/>
    </location>
</feature>
<dbReference type="SUPFAM" id="SSF103481">
    <property type="entry name" value="Multidrug resistance efflux transporter EmrE"/>
    <property type="match status" value="2"/>
</dbReference>
<comment type="subcellular location">
    <subcellularLocation>
        <location evidence="1">Membrane</location>
        <topology evidence="1">Multi-pass membrane protein</topology>
    </subcellularLocation>
</comment>
<feature type="domain" description="EamA" evidence="7">
    <location>
        <begin position="163"/>
        <end position="291"/>
    </location>
</feature>
<dbReference type="PANTHER" id="PTHR22911:SF6">
    <property type="entry name" value="SOLUTE CARRIER FAMILY 35 MEMBER G1"/>
    <property type="match status" value="1"/>
</dbReference>
<keyword evidence="4 6" id="KW-1133">Transmembrane helix</keyword>
<dbReference type="InterPro" id="IPR037185">
    <property type="entry name" value="EmrE-like"/>
</dbReference>
<feature type="transmembrane region" description="Helical" evidence="6">
    <location>
        <begin position="110"/>
        <end position="129"/>
    </location>
</feature>
<dbReference type="RefSeq" id="WP_109792080.1">
    <property type="nucleotide sequence ID" value="NZ_PHIG01000033.1"/>
</dbReference>
<name>A0A2M9G0Y5_9PROT</name>
<feature type="transmembrane region" description="Helical" evidence="6">
    <location>
        <begin position="249"/>
        <end position="268"/>
    </location>
</feature>
<keyword evidence="9" id="KW-1185">Reference proteome</keyword>
<reference evidence="8 9" key="1">
    <citation type="submission" date="2017-11" db="EMBL/GenBank/DDBJ databases">
        <title>Draft genome sequence of Rhizobiales bacterium SY3-13.</title>
        <authorList>
            <person name="Sun C."/>
        </authorList>
    </citation>
    <scope>NUCLEOTIDE SEQUENCE [LARGE SCALE GENOMIC DNA]</scope>
    <source>
        <strain evidence="8 9">SY3-13</strain>
    </source>
</reference>
<keyword evidence="5 6" id="KW-0472">Membrane</keyword>
<dbReference type="Proteomes" id="UP000229498">
    <property type="component" value="Unassembled WGS sequence"/>
</dbReference>
<dbReference type="EMBL" id="PHIG01000033">
    <property type="protein sequence ID" value="PJK29378.1"/>
    <property type="molecule type" value="Genomic_DNA"/>
</dbReference>
<dbReference type="OrthoDB" id="7818056at2"/>
<feature type="domain" description="EamA" evidence="7">
    <location>
        <begin position="17"/>
        <end position="152"/>
    </location>
</feature>
<evidence type="ECO:0000313" key="9">
    <source>
        <dbReference type="Proteomes" id="UP000229498"/>
    </source>
</evidence>
<accession>A0A2M9G0Y5</accession>
<sequence length="298" mass="31062">MTVTPAFTAEDARRRRLAILAMVGASALIAVTSLIAKALGLGGEGSGLHPFQVSAARFVFGFMTVAAFALWLRPDFRGAAWPVHAGRTAAGWLGATCLFAAAARMPLADATAISFLSPVVTMGLAILFLGERVGPWRWLAVAVALTGALVLIRPGTAAYQPAAAIALGAAAFMGLEAIMIKRLSDREPPIRILLINNCLGACIAGTAAAFVWRAPTPEQWPLLVLIGVAMVGAQSLFIQAMKRGAASHVIPAFYSTLVFASLYDFAVFGDVPDALAVAGAALIVAGVVLLLLRQQARK</sequence>
<evidence type="ECO:0000259" key="7">
    <source>
        <dbReference type="Pfam" id="PF00892"/>
    </source>
</evidence>
<protein>
    <recommendedName>
        <fullName evidence="7">EamA domain-containing protein</fullName>
    </recommendedName>
</protein>
<evidence type="ECO:0000256" key="5">
    <source>
        <dbReference type="ARBA" id="ARBA00023136"/>
    </source>
</evidence>
<evidence type="ECO:0000256" key="1">
    <source>
        <dbReference type="ARBA" id="ARBA00004141"/>
    </source>
</evidence>
<proteinExistence type="inferred from homology"/>
<evidence type="ECO:0000256" key="6">
    <source>
        <dbReference type="SAM" id="Phobius"/>
    </source>
</evidence>
<gene>
    <name evidence="8" type="ORF">CVT23_12320</name>
</gene>
<dbReference type="Pfam" id="PF00892">
    <property type="entry name" value="EamA"/>
    <property type="match status" value="2"/>
</dbReference>
<feature type="transmembrane region" description="Helical" evidence="6">
    <location>
        <begin position="220"/>
        <end position="237"/>
    </location>
</feature>
<dbReference type="GO" id="GO:0016020">
    <property type="term" value="C:membrane"/>
    <property type="evidence" value="ECO:0007669"/>
    <property type="project" value="UniProtKB-SubCell"/>
</dbReference>
<dbReference type="Gene3D" id="1.10.3730.20">
    <property type="match status" value="1"/>
</dbReference>
<keyword evidence="3 6" id="KW-0812">Transmembrane</keyword>
<evidence type="ECO:0000256" key="2">
    <source>
        <dbReference type="ARBA" id="ARBA00009853"/>
    </source>
</evidence>
<dbReference type="PANTHER" id="PTHR22911">
    <property type="entry name" value="ACYL-MALONYL CONDENSING ENZYME-RELATED"/>
    <property type="match status" value="1"/>
</dbReference>
<dbReference type="InterPro" id="IPR000620">
    <property type="entry name" value="EamA_dom"/>
</dbReference>
<evidence type="ECO:0000313" key="8">
    <source>
        <dbReference type="EMBL" id="PJK29378.1"/>
    </source>
</evidence>
<dbReference type="AlphaFoldDB" id="A0A2M9G0Y5"/>
<feature type="transmembrane region" description="Helical" evidence="6">
    <location>
        <begin position="136"/>
        <end position="152"/>
    </location>
</feature>
<comment type="caution">
    <text evidence="8">The sequence shown here is derived from an EMBL/GenBank/DDBJ whole genome shotgun (WGS) entry which is preliminary data.</text>
</comment>
<feature type="transmembrane region" description="Helical" evidence="6">
    <location>
        <begin position="84"/>
        <end position="104"/>
    </location>
</feature>
<comment type="similarity">
    <text evidence="2">Belongs to the drug/metabolite transporter (DMT) superfamily. 10 TMS drug/metabolite exporter (DME) (TC 2.A.7.3) family.</text>
</comment>
<evidence type="ECO:0000256" key="3">
    <source>
        <dbReference type="ARBA" id="ARBA00022692"/>
    </source>
</evidence>
<organism evidence="8 9">
    <name type="scientific">Minwuia thermotolerans</name>
    <dbReference type="NCBI Taxonomy" id="2056226"/>
    <lineage>
        <taxon>Bacteria</taxon>
        <taxon>Pseudomonadati</taxon>
        <taxon>Pseudomonadota</taxon>
        <taxon>Alphaproteobacteria</taxon>
        <taxon>Minwuiales</taxon>
        <taxon>Minwuiaceae</taxon>
        <taxon>Minwuia</taxon>
    </lineage>
</organism>
<feature type="transmembrane region" description="Helical" evidence="6">
    <location>
        <begin position="51"/>
        <end position="72"/>
    </location>
</feature>
<feature type="transmembrane region" description="Helical" evidence="6">
    <location>
        <begin position="158"/>
        <end position="180"/>
    </location>
</feature>